<dbReference type="EMBL" id="KV921712">
    <property type="protein sequence ID" value="ORE12316.1"/>
    <property type="molecule type" value="Genomic_DNA"/>
</dbReference>
<dbReference type="AlphaFoldDB" id="A0A1X0RJZ4"/>
<evidence type="ECO:0000313" key="2">
    <source>
        <dbReference type="Proteomes" id="UP000242381"/>
    </source>
</evidence>
<protein>
    <recommendedName>
        <fullName evidence="3">Tc1-like transposase DDE domain-containing protein</fullName>
    </recommendedName>
</protein>
<proteinExistence type="predicted"/>
<evidence type="ECO:0000313" key="1">
    <source>
        <dbReference type="EMBL" id="ORE12316.1"/>
    </source>
</evidence>
<organism evidence="1 2">
    <name type="scientific">Rhizopus microsporus</name>
    <dbReference type="NCBI Taxonomy" id="58291"/>
    <lineage>
        <taxon>Eukaryota</taxon>
        <taxon>Fungi</taxon>
        <taxon>Fungi incertae sedis</taxon>
        <taxon>Mucoromycota</taxon>
        <taxon>Mucoromycotina</taxon>
        <taxon>Mucoromycetes</taxon>
        <taxon>Mucorales</taxon>
        <taxon>Mucorineae</taxon>
        <taxon>Rhizopodaceae</taxon>
        <taxon>Rhizopus</taxon>
    </lineage>
</organism>
<feature type="non-terminal residue" evidence="1">
    <location>
        <position position="60"/>
    </location>
</feature>
<evidence type="ECO:0008006" key="3">
    <source>
        <dbReference type="Google" id="ProtNLM"/>
    </source>
</evidence>
<sequence length="60" mass="7078">YLPLLNPMEVCWSKIKGELRDTPFGNNEMIADRTEKAVKKVKPEDCQGWIRHSRRLFTKC</sequence>
<reference evidence="1 2" key="1">
    <citation type="journal article" date="2016" name="Proc. Natl. Acad. Sci. U.S.A.">
        <title>Lipid metabolic changes in an early divergent fungus govern the establishment of a mutualistic symbiosis with endobacteria.</title>
        <authorList>
            <person name="Lastovetsky O.A."/>
            <person name="Gaspar M.L."/>
            <person name="Mondo S.J."/>
            <person name="LaButti K.M."/>
            <person name="Sandor L."/>
            <person name="Grigoriev I.V."/>
            <person name="Henry S.A."/>
            <person name="Pawlowska T.E."/>
        </authorList>
    </citation>
    <scope>NUCLEOTIDE SEQUENCE [LARGE SCALE GENOMIC DNA]</scope>
    <source>
        <strain evidence="1 2">ATCC 11559</strain>
    </source>
</reference>
<dbReference type="Gene3D" id="3.30.420.10">
    <property type="entry name" value="Ribonuclease H-like superfamily/Ribonuclease H"/>
    <property type="match status" value="1"/>
</dbReference>
<dbReference type="GO" id="GO:0003676">
    <property type="term" value="F:nucleic acid binding"/>
    <property type="evidence" value="ECO:0007669"/>
    <property type="project" value="InterPro"/>
</dbReference>
<gene>
    <name evidence="1" type="ORF">BCV71DRAFT_146053</name>
</gene>
<feature type="non-terminal residue" evidence="1">
    <location>
        <position position="1"/>
    </location>
</feature>
<accession>A0A1X0RJZ4</accession>
<name>A0A1X0RJZ4_RHIZD</name>
<dbReference type="Proteomes" id="UP000242381">
    <property type="component" value="Unassembled WGS sequence"/>
</dbReference>
<dbReference type="InterPro" id="IPR036397">
    <property type="entry name" value="RNaseH_sf"/>
</dbReference>